<dbReference type="KEGG" id="dez:DKM44_04305"/>
<dbReference type="HAMAP" id="MF_00210">
    <property type="entry name" value="EPSP_synth"/>
    <property type="match status" value="1"/>
</dbReference>
<feature type="binding site" evidence="7">
    <location>
        <position position="399"/>
    </location>
    <ligand>
        <name>phosphoenolpyruvate</name>
        <dbReference type="ChEBI" id="CHEBI:58702"/>
    </ligand>
</feature>
<dbReference type="EC" id="2.5.1.19" evidence="7"/>
<dbReference type="InterPro" id="IPR001986">
    <property type="entry name" value="Enolpyruvate_Tfrase_dom"/>
</dbReference>
<comment type="caution">
    <text evidence="7">Lacks conserved residue(s) required for the propagation of feature annotation.</text>
</comment>
<keyword evidence="3 7" id="KW-0028">Amino-acid biosynthesis</keyword>
<evidence type="ECO:0000256" key="2">
    <source>
        <dbReference type="ARBA" id="ARBA00009948"/>
    </source>
</evidence>
<feature type="binding site" evidence="7">
    <location>
        <position position="43"/>
    </location>
    <ligand>
        <name>3-phosphoshikimate</name>
        <dbReference type="ChEBI" id="CHEBI:145989"/>
    </ligand>
</feature>
<feature type="binding site" evidence="7">
    <location>
        <position position="356"/>
    </location>
    <ligand>
        <name>phosphoenolpyruvate</name>
        <dbReference type="ChEBI" id="CHEBI:58702"/>
    </ligand>
</feature>
<evidence type="ECO:0000256" key="5">
    <source>
        <dbReference type="ARBA" id="ARBA00023141"/>
    </source>
</evidence>
<dbReference type="InterPro" id="IPR013792">
    <property type="entry name" value="RNA3'P_cycl/enolpyr_Trfase_a/b"/>
</dbReference>
<keyword evidence="5 7" id="KW-0057">Aromatic amino acid biosynthesis</keyword>
<feature type="binding site" evidence="7">
    <location>
        <position position="137"/>
    </location>
    <ligand>
        <name>phosphoenolpyruvate</name>
        <dbReference type="ChEBI" id="CHEBI:58702"/>
    </ligand>
</feature>
<feature type="binding site" evidence="7">
    <location>
        <position position="352"/>
    </location>
    <ligand>
        <name>3-phosphoshikimate</name>
        <dbReference type="ChEBI" id="CHEBI:145989"/>
    </ligand>
</feature>
<evidence type="ECO:0000256" key="4">
    <source>
        <dbReference type="ARBA" id="ARBA00022679"/>
    </source>
</evidence>
<keyword evidence="4 7" id="KW-0808">Transferase</keyword>
<comment type="subunit">
    <text evidence="7">Monomer.</text>
</comment>
<dbReference type="PANTHER" id="PTHR21090">
    <property type="entry name" value="AROM/DEHYDROQUINATE SYNTHASE"/>
    <property type="match status" value="1"/>
</dbReference>
<accession>A0A2Z3JL61</accession>
<keyword evidence="10" id="KW-1185">Reference proteome</keyword>
<dbReference type="PANTHER" id="PTHR21090:SF5">
    <property type="entry name" value="PENTAFUNCTIONAL AROM POLYPEPTIDE"/>
    <property type="match status" value="1"/>
</dbReference>
<reference evidence="9 10" key="1">
    <citation type="submission" date="2018-05" db="EMBL/GenBank/DDBJ databases">
        <title>Complete Genome Sequence of Deinococcus sp. strain 17bor-2.</title>
        <authorList>
            <person name="Srinivasan S."/>
        </authorList>
    </citation>
    <scope>NUCLEOTIDE SEQUENCE [LARGE SCALE GENOMIC DNA]</scope>
    <source>
        <strain evidence="9 10">17bor-2</strain>
    </source>
</reference>
<evidence type="ECO:0000313" key="10">
    <source>
        <dbReference type="Proteomes" id="UP000245368"/>
    </source>
</evidence>
<dbReference type="GO" id="GO:0009423">
    <property type="term" value="P:chorismate biosynthetic process"/>
    <property type="evidence" value="ECO:0007669"/>
    <property type="project" value="UniProtKB-UniRule"/>
</dbReference>
<dbReference type="EMBL" id="CP029494">
    <property type="protein sequence ID" value="AWN22548.1"/>
    <property type="molecule type" value="Genomic_DNA"/>
</dbReference>
<feature type="binding site" evidence="7">
    <location>
        <position position="38"/>
    </location>
    <ligand>
        <name>3-phosphoshikimate</name>
        <dbReference type="ChEBI" id="CHEBI:145989"/>
    </ligand>
</feature>
<dbReference type="OrthoDB" id="9809920at2"/>
<feature type="active site" description="Proton acceptor" evidence="7">
    <location>
        <position position="325"/>
    </location>
</feature>
<organism evidence="9 10">
    <name type="scientific">Deinococcus irradiatisoli</name>
    <dbReference type="NCBI Taxonomy" id="2202254"/>
    <lineage>
        <taxon>Bacteria</taxon>
        <taxon>Thermotogati</taxon>
        <taxon>Deinococcota</taxon>
        <taxon>Deinococci</taxon>
        <taxon>Deinococcales</taxon>
        <taxon>Deinococcaceae</taxon>
        <taxon>Deinococcus</taxon>
    </lineage>
</organism>
<protein>
    <recommendedName>
        <fullName evidence="7">3-phosphoshikimate 1-carboxyvinyltransferase</fullName>
        <ecNumber evidence="7">2.5.1.19</ecNumber>
    </recommendedName>
    <alternativeName>
        <fullName evidence="7">5-enolpyruvylshikimate-3-phosphate synthase</fullName>
        <shortName evidence="7">EPSP synthase</shortName>
        <shortName evidence="7">EPSPS</shortName>
    </alternativeName>
</protein>
<gene>
    <name evidence="7 9" type="primary">aroA</name>
    <name evidence="9" type="ORF">DKM44_04305</name>
</gene>
<dbReference type="NCBIfam" id="TIGR01356">
    <property type="entry name" value="aroA"/>
    <property type="match status" value="1"/>
</dbReference>
<evidence type="ECO:0000256" key="6">
    <source>
        <dbReference type="ARBA" id="ARBA00044633"/>
    </source>
</evidence>
<evidence type="ECO:0000256" key="1">
    <source>
        <dbReference type="ARBA" id="ARBA00004811"/>
    </source>
</evidence>
<dbReference type="SUPFAM" id="SSF55205">
    <property type="entry name" value="EPT/RTPC-like"/>
    <property type="match status" value="1"/>
</dbReference>
<evidence type="ECO:0000256" key="7">
    <source>
        <dbReference type="HAMAP-Rule" id="MF_00210"/>
    </source>
</evidence>
<dbReference type="Pfam" id="PF00275">
    <property type="entry name" value="EPSP_synthase"/>
    <property type="match status" value="1"/>
</dbReference>
<dbReference type="InterPro" id="IPR006264">
    <property type="entry name" value="EPSP_synthase"/>
</dbReference>
<dbReference type="AlphaFoldDB" id="A0A2Z3JL61"/>
<dbReference type="PROSITE" id="PS00104">
    <property type="entry name" value="EPSP_SYNTHASE_1"/>
    <property type="match status" value="1"/>
</dbReference>
<dbReference type="PROSITE" id="PS00885">
    <property type="entry name" value="EPSP_SYNTHASE_2"/>
    <property type="match status" value="1"/>
</dbReference>
<dbReference type="InterPro" id="IPR036968">
    <property type="entry name" value="Enolpyruvate_Tfrase_sf"/>
</dbReference>
<dbReference type="Proteomes" id="UP000245368">
    <property type="component" value="Chromosome"/>
</dbReference>
<feature type="binding site" evidence="7">
    <location>
        <position position="182"/>
    </location>
    <ligand>
        <name>phosphoenolpyruvate</name>
        <dbReference type="ChEBI" id="CHEBI:58702"/>
    </ligand>
</feature>
<feature type="binding site" evidence="7">
    <location>
        <position position="181"/>
    </location>
    <ligand>
        <name>3-phosphoshikimate</name>
        <dbReference type="ChEBI" id="CHEBI:145989"/>
    </ligand>
</feature>
<comment type="pathway">
    <text evidence="1 7">Metabolic intermediate biosynthesis; chorismate biosynthesis; chorismate from D-erythrose 4-phosphate and phosphoenolpyruvate: step 6/7.</text>
</comment>
<feature type="domain" description="Enolpyruvate transferase" evidence="8">
    <location>
        <begin position="24"/>
        <end position="434"/>
    </location>
</feature>
<dbReference type="Gene3D" id="3.65.10.10">
    <property type="entry name" value="Enolpyruvate transferase domain"/>
    <property type="match status" value="2"/>
</dbReference>
<dbReference type="GO" id="GO:0005737">
    <property type="term" value="C:cytoplasm"/>
    <property type="evidence" value="ECO:0007669"/>
    <property type="project" value="UniProtKB-SubCell"/>
</dbReference>
<keyword evidence="7" id="KW-0963">Cytoplasm</keyword>
<comment type="function">
    <text evidence="7">Catalyzes the transfer of the enolpyruvyl moiety of phosphoenolpyruvate (PEP) to the 5-hydroxyl of shikimate-3-phosphate (S3P) to produce enolpyruvyl shikimate-3-phosphate and inorganic phosphate.</text>
</comment>
<name>A0A2Z3JL61_9DEIO</name>
<evidence type="ECO:0000256" key="3">
    <source>
        <dbReference type="ARBA" id="ARBA00022605"/>
    </source>
</evidence>
<feature type="binding site" evidence="7">
    <location>
        <position position="325"/>
    </location>
    <ligand>
        <name>3-phosphoshikimate</name>
        <dbReference type="ChEBI" id="CHEBI:145989"/>
    </ligand>
</feature>
<dbReference type="InterPro" id="IPR023193">
    <property type="entry name" value="EPSP_synthase_CS"/>
</dbReference>
<comment type="subcellular location">
    <subcellularLocation>
        <location evidence="7">Cytoplasm</location>
    </subcellularLocation>
</comment>
<feature type="binding site" evidence="7">
    <location>
        <position position="182"/>
    </location>
    <ligand>
        <name>3-phosphoshikimate</name>
        <dbReference type="ChEBI" id="CHEBI:145989"/>
    </ligand>
</feature>
<feature type="binding site" evidence="7">
    <location>
        <position position="108"/>
    </location>
    <ligand>
        <name>phosphoenolpyruvate</name>
        <dbReference type="ChEBI" id="CHEBI:58702"/>
    </ligand>
</feature>
<feature type="binding site" evidence="7">
    <location>
        <position position="425"/>
    </location>
    <ligand>
        <name>phosphoenolpyruvate</name>
        <dbReference type="ChEBI" id="CHEBI:58702"/>
    </ligand>
</feature>
<dbReference type="GO" id="GO:0008652">
    <property type="term" value="P:amino acid biosynthetic process"/>
    <property type="evidence" value="ECO:0007669"/>
    <property type="project" value="UniProtKB-KW"/>
</dbReference>
<dbReference type="UniPathway" id="UPA00053">
    <property type="reaction ID" value="UER00089"/>
</dbReference>
<feature type="binding site" evidence="7">
    <location>
        <position position="38"/>
    </location>
    <ligand>
        <name>phosphoenolpyruvate</name>
        <dbReference type="ChEBI" id="CHEBI:58702"/>
    </ligand>
</feature>
<dbReference type="GO" id="GO:0003866">
    <property type="term" value="F:3-phosphoshikimate 1-carboxyvinyltransferase activity"/>
    <property type="evidence" value="ECO:0007669"/>
    <property type="project" value="UniProtKB-UniRule"/>
</dbReference>
<dbReference type="PIRSF" id="PIRSF000505">
    <property type="entry name" value="EPSPS"/>
    <property type="match status" value="1"/>
</dbReference>
<comment type="catalytic activity">
    <reaction evidence="6">
        <text>3-phosphoshikimate + phosphoenolpyruvate = 5-O-(1-carboxyvinyl)-3-phosphoshikimate + phosphate</text>
        <dbReference type="Rhea" id="RHEA:21256"/>
        <dbReference type="ChEBI" id="CHEBI:43474"/>
        <dbReference type="ChEBI" id="CHEBI:57701"/>
        <dbReference type="ChEBI" id="CHEBI:58702"/>
        <dbReference type="ChEBI" id="CHEBI:145989"/>
        <dbReference type="EC" id="2.5.1.19"/>
    </reaction>
    <physiologicalReaction direction="left-to-right" evidence="6">
        <dbReference type="Rhea" id="RHEA:21257"/>
    </physiologicalReaction>
</comment>
<proteinExistence type="inferred from homology"/>
<dbReference type="CDD" id="cd01556">
    <property type="entry name" value="EPSP_synthase"/>
    <property type="match status" value="1"/>
</dbReference>
<feature type="binding site" evidence="7">
    <location>
        <position position="208"/>
    </location>
    <ligand>
        <name>3-phosphoshikimate</name>
        <dbReference type="ChEBI" id="CHEBI:145989"/>
    </ligand>
</feature>
<sequence length="449" mass="47569">MTAPSPLHPHPDGMPDTFDVRVHPARELRGALRAQPSKNYTTRYLLAAALTEGEVRVVGAAQSEDAAAMLRCLKAWGADVVVQGSDAVIGGFGAHPRSGATLNPGNAGAVARFLIGVAALTEGTTFVTDYPESLGKRPQGDLLDALARLGAAVESRDGQLPIKISGPVCGGRVDVSAERSSQYASALMFLAPLLPEGLDLHLSGAIKSHAPLRQTLDTLAAFGIQAEASDDLSRITLPGSQQYRATQVTVPGDYPGSAAILSAAAILLGEVQLSNLLEHDLQGEREAEAVLRQMGADIWRSGDTLTVRGGRPLRAVTRDGDGFTDAVQVLSAAAACAEGQTTWENVYTLRLKECDRISDTRRELERLGIVASETENSLSVTGTPRIEGGVTLSGHGDHRMIMLLTLLGLRAEQPVVITGAHHIRKSYPLFFRHLEALGATFEYLAAAPQ</sequence>
<dbReference type="GO" id="GO:0009073">
    <property type="term" value="P:aromatic amino acid family biosynthetic process"/>
    <property type="evidence" value="ECO:0007669"/>
    <property type="project" value="UniProtKB-KW"/>
</dbReference>
<evidence type="ECO:0000313" key="9">
    <source>
        <dbReference type="EMBL" id="AWN22548.1"/>
    </source>
</evidence>
<comment type="similarity">
    <text evidence="2 7">Belongs to the EPSP synthase family.</text>
</comment>
<feature type="binding site" evidence="7">
    <location>
        <position position="180"/>
    </location>
    <ligand>
        <name>3-phosphoshikimate</name>
        <dbReference type="ChEBI" id="CHEBI:145989"/>
    </ligand>
</feature>
<evidence type="ECO:0000259" key="8">
    <source>
        <dbReference type="Pfam" id="PF00275"/>
    </source>
</evidence>
<dbReference type="RefSeq" id="WP_109825715.1">
    <property type="nucleotide sequence ID" value="NZ_CP029494.1"/>
</dbReference>